<keyword evidence="4 7" id="KW-0812">Transmembrane</keyword>
<evidence type="ECO:0000313" key="10">
    <source>
        <dbReference type="Proteomes" id="UP000377595"/>
    </source>
</evidence>
<sequence length="369" mass="41471">MVDMLMPSWPRTPYGGENIPEGWQARQSVTIFTCFYREPIQAFERSAQGLQRLSYPCDLLELVWVVSSEQAQDIKHAESMMRRYNRDGRLNWHLKVLPSVSPKGHALNQVFDLSEAEVIGILDADVVPGPDQLREAVFALEVEGYDLVQGAEVSAGGAGLFSQVRALEDSTWCSSQRGLNRWLGVHVVEGSSVYGRRATWNSARPFLDTGVEESYEWGLKFIEQGFKLGFVRTASQESPGTNVRLAIMQRSRWSRGEIQRLMSDWNRLRGRARRLALMALVSIAARLLIPILIVLSPFALSAMVLLFVVLLAELIRLLCTASDPLVRAHSSLRAWILLIPWEVLASASLFKAIADLGRGKNIWYSVRET</sequence>
<evidence type="ECO:0000259" key="8">
    <source>
        <dbReference type="Pfam" id="PF13632"/>
    </source>
</evidence>
<accession>A0A5M3XZK9</accession>
<evidence type="ECO:0000256" key="3">
    <source>
        <dbReference type="ARBA" id="ARBA00022679"/>
    </source>
</evidence>
<proteinExistence type="predicted"/>
<keyword evidence="10" id="KW-1185">Reference proteome</keyword>
<evidence type="ECO:0000256" key="6">
    <source>
        <dbReference type="ARBA" id="ARBA00023136"/>
    </source>
</evidence>
<dbReference type="PANTHER" id="PTHR43867">
    <property type="entry name" value="CELLULOSE SYNTHASE CATALYTIC SUBUNIT A [UDP-FORMING]"/>
    <property type="match status" value="1"/>
</dbReference>
<keyword evidence="6 7" id="KW-0472">Membrane</keyword>
<dbReference type="EMBL" id="BLAF01000090">
    <property type="protein sequence ID" value="GES26547.1"/>
    <property type="molecule type" value="Genomic_DNA"/>
</dbReference>
<dbReference type="RefSeq" id="WP_246265421.1">
    <property type="nucleotide sequence ID" value="NZ_BAAAHM010000021.1"/>
</dbReference>
<comment type="caution">
    <text evidence="9">The sequence shown here is derived from an EMBL/GenBank/DDBJ whole genome shotgun (WGS) entry which is preliminary data.</text>
</comment>
<dbReference type="Proteomes" id="UP000377595">
    <property type="component" value="Unassembled WGS sequence"/>
</dbReference>
<organism evidence="9 10">
    <name type="scientific">Acrocarpospora pleiomorpha</name>
    <dbReference type="NCBI Taxonomy" id="90975"/>
    <lineage>
        <taxon>Bacteria</taxon>
        <taxon>Bacillati</taxon>
        <taxon>Actinomycetota</taxon>
        <taxon>Actinomycetes</taxon>
        <taxon>Streptosporangiales</taxon>
        <taxon>Streptosporangiaceae</taxon>
        <taxon>Acrocarpospora</taxon>
    </lineage>
</organism>
<comment type="subcellular location">
    <subcellularLocation>
        <location evidence="1">Membrane</location>
        <topology evidence="1">Multi-pass membrane protein</topology>
    </subcellularLocation>
</comment>
<dbReference type="InterPro" id="IPR029044">
    <property type="entry name" value="Nucleotide-diphossugar_trans"/>
</dbReference>
<feature type="transmembrane region" description="Helical" evidence="7">
    <location>
        <begin position="299"/>
        <end position="319"/>
    </location>
</feature>
<dbReference type="GO" id="GO:0016020">
    <property type="term" value="C:membrane"/>
    <property type="evidence" value="ECO:0007669"/>
    <property type="project" value="UniProtKB-SubCell"/>
</dbReference>
<keyword evidence="2" id="KW-0328">Glycosyltransferase</keyword>
<dbReference type="PANTHER" id="PTHR43867:SF2">
    <property type="entry name" value="CELLULOSE SYNTHASE CATALYTIC SUBUNIT A [UDP-FORMING]"/>
    <property type="match status" value="1"/>
</dbReference>
<dbReference type="InterPro" id="IPR001173">
    <property type="entry name" value="Glyco_trans_2-like"/>
</dbReference>
<keyword evidence="5 7" id="KW-1133">Transmembrane helix</keyword>
<evidence type="ECO:0000256" key="4">
    <source>
        <dbReference type="ARBA" id="ARBA00022692"/>
    </source>
</evidence>
<dbReference type="GO" id="GO:0016757">
    <property type="term" value="F:glycosyltransferase activity"/>
    <property type="evidence" value="ECO:0007669"/>
    <property type="project" value="UniProtKB-KW"/>
</dbReference>
<evidence type="ECO:0000313" key="9">
    <source>
        <dbReference type="EMBL" id="GES26547.1"/>
    </source>
</evidence>
<dbReference type="SUPFAM" id="SSF53448">
    <property type="entry name" value="Nucleotide-diphospho-sugar transferases"/>
    <property type="match status" value="1"/>
</dbReference>
<dbReference type="AlphaFoldDB" id="A0A5M3XZK9"/>
<gene>
    <name evidence="9" type="ORF">Aple_094460</name>
</gene>
<dbReference type="InterPro" id="IPR050321">
    <property type="entry name" value="Glycosyltr_2/OpgH_subfam"/>
</dbReference>
<reference evidence="9 10" key="1">
    <citation type="submission" date="2019-10" db="EMBL/GenBank/DDBJ databases">
        <title>Whole genome shotgun sequence of Acrocarpospora pleiomorpha NBRC 16267.</title>
        <authorList>
            <person name="Ichikawa N."/>
            <person name="Kimura A."/>
            <person name="Kitahashi Y."/>
            <person name="Komaki H."/>
            <person name="Oguchi A."/>
        </authorList>
    </citation>
    <scope>NUCLEOTIDE SEQUENCE [LARGE SCALE GENOMIC DNA]</scope>
    <source>
        <strain evidence="9 10">NBRC 16267</strain>
    </source>
</reference>
<evidence type="ECO:0000256" key="2">
    <source>
        <dbReference type="ARBA" id="ARBA00022676"/>
    </source>
</evidence>
<feature type="domain" description="Glycosyltransferase 2-like" evidence="8">
    <location>
        <begin position="119"/>
        <end position="310"/>
    </location>
</feature>
<evidence type="ECO:0000256" key="7">
    <source>
        <dbReference type="SAM" id="Phobius"/>
    </source>
</evidence>
<evidence type="ECO:0000256" key="1">
    <source>
        <dbReference type="ARBA" id="ARBA00004141"/>
    </source>
</evidence>
<keyword evidence="3" id="KW-0808">Transferase</keyword>
<evidence type="ECO:0000256" key="5">
    <source>
        <dbReference type="ARBA" id="ARBA00022989"/>
    </source>
</evidence>
<protein>
    <recommendedName>
        <fullName evidence="8">Glycosyltransferase 2-like domain-containing protein</fullName>
    </recommendedName>
</protein>
<dbReference type="Pfam" id="PF13632">
    <property type="entry name" value="Glyco_trans_2_3"/>
    <property type="match status" value="1"/>
</dbReference>
<dbReference type="Gene3D" id="3.90.550.10">
    <property type="entry name" value="Spore Coat Polysaccharide Biosynthesis Protein SpsA, Chain A"/>
    <property type="match status" value="1"/>
</dbReference>
<name>A0A5M3XZK9_9ACTN</name>